<evidence type="ECO:0008006" key="8">
    <source>
        <dbReference type="Google" id="ProtNLM"/>
    </source>
</evidence>
<reference evidence="7" key="1">
    <citation type="journal article" date="2020" name="Nature">
        <title>Giant virus diversity and host interactions through global metagenomics.</title>
        <authorList>
            <person name="Schulz F."/>
            <person name="Roux S."/>
            <person name="Paez-Espino D."/>
            <person name="Jungbluth S."/>
            <person name="Walsh D.A."/>
            <person name="Denef V.J."/>
            <person name="McMahon K.D."/>
            <person name="Konstantinidis K.T."/>
            <person name="Eloe-Fadrosh E.A."/>
            <person name="Kyrpides N.C."/>
            <person name="Woyke T."/>
        </authorList>
    </citation>
    <scope>NUCLEOTIDE SEQUENCE</scope>
    <source>
        <strain evidence="7">GVMAG-M-3300020187-37</strain>
    </source>
</reference>
<dbReference type="PANTHER" id="PTHR12341:SF7">
    <property type="entry name" value="5'-3' EXORIBONUCLEASE 1"/>
    <property type="match status" value="1"/>
</dbReference>
<dbReference type="GO" id="GO:0005634">
    <property type="term" value="C:nucleus"/>
    <property type="evidence" value="ECO:0007669"/>
    <property type="project" value="TreeGrafter"/>
</dbReference>
<dbReference type="Pfam" id="PF17846">
    <property type="entry name" value="XRN_M"/>
    <property type="match status" value="2"/>
</dbReference>
<comment type="similarity">
    <text evidence="4">Belongs to the 5'-3' exonuclease family.</text>
</comment>
<evidence type="ECO:0000259" key="6">
    <source>
        <dbReference type="Pfam" id="PF17846"/>
    </source>
</evidence>
<dbReference type="EMBL" id="MN739344">
    <property type="protein sequence ID" value="QHS99448.1"/>
    <property type="molecule type" value="Genomic_DNA"/>
</dbReference>
<proteinExistence type="inferred from homology"/>
<evidence type="ECO:0000256" key="1">
    <source>
        <dbReference type="ARBA" id="ARBA00022722"/>
    </source>
</evidence>
<evidence type="ECO:0000256" key="2">
    <source>
        <dbReference type="ARBA" id="ARBA00022801"/>
    </source>
</evidence>
<name>A0A6C0C715_9ZZZZ</name>
<dbReference type="GO" id="GO:0000956">
    <property type="term" value="P:nuclear-transcribed mRNA catabolic process"/>
    <property type="evidence" value="ECO:0007669"/>
    <property type="project" value="TreeGrafter"/>
</dbReference>
<dbReference type="GO" id="GO:0004534">
    <property type="term" value="F:5'-3' RNA exonuclease activity"/>
    <property type="evidence" value="ECO:0007669"/>
    <property type="project" value="TreeGrafter"/>
</dbReference>
<organism evidence="7">
    <name type="scientific">viral metagenome</name>
    <dbReference type="NCBI Taxonomy" id="1070528"/>
    <lineage>
        <taxon>unclassified sequences</taxon>
        <taxon>metagenomes</taxon>
        <taxon>organismal metagenomes</taxon>
    </lineage>
</organism>
<accession>A0A6C0C715</accession>
<sequence>MGIPVYFKNIINNYNDILIQQDLFNIKINNLFFDLNCLIHPCCHGLTDEQEMFDNIYNNMIKIINIINPKDLIYIAIDGVCPRSKIEQQKYRRFRSANEHKLWDTNAISPGTKFMNDLNIFLKNKSYPIKTIFSDSSKAGEGEHKIMQYLKLNNNNDINIVHGLDADLIMLSLIKNNNIYLLRERTEYNIEGLNSEYVYLDINLLKKYLVKDIKKGFVKLSKQNIINDYIFLCFFIGNDFIHNTPCINIRYGGLDNLLKIYNLLQEEHAGIFYLIHNNKLDLPNFKKLIHKLSLEENKLLENILNIRSNQHKKFKNIYHDIYHSYFNNECLDKYNIYDKEYERDFMNHIPIIDRRNEIKIFNDLDINWNRRYYMFQINNHHNYNPSYDDILEIQINDICKNYLESFIWTTNYYFEDCLSWKWFYKYHFAPSVKDFNNYLLNINDLNIIEMDNVPLKSIEQLRLILPEKSFNLLPKNVKKYPDYYYPKSFKTNYIMKRYYWEGHPILPEIII</sequence>
<feature type="domain" description="Xrn1 helical" evidence="6">
    <location>
        <begin position="367"/>
        <end position="507"/>
    </location>
</feature>
<feature type="domain" description="Xrn1 N-terminal" evidence="5">
    <location>
        <begin position="1"/>
        <end position="101"/>
    </location>
</feature>
<feature type="domain" description="Xrn1 helical" evidence="6">
    <location>
        <begin position="223"/>
        <end position="318"/>
    </location>
</feature>
<keyword evidence="1" id="KW-0540">Nuclease</keyword>
<evidence type="ECO:0000259" key="5">
    <source>
        <dbReference type="Pfam" id="PF03159"/>
    </source>
</evidence>
<dbReference type="InterPro" id="IPR027073">
    <property type="entry name" value="5_3_exoribonuclease"/>
</dbReference>
<evidence type="ECO:0000313" key="7">
    <source>
        <dbReference type="EMBL" id="QHS99448.1"/>
    </source>
</evidence>
<evidence type="ECO:0000256" key="4">
    <source>
        <dbReference type="ARBA" id="ARBA00038299"/>
    </source>
</evidence>
<keyword evidence="2" id="KW-0378">Hydrolase</keyword>
<protein>
    <recommendedName>
        <fullName evidence="8">Xrn1 N-terminal domain-containing protein</fullName>
    </recommendedName>
</protein>
<dbReference type="Pfam" id="PF03159">
    <property type="entry name" value="XRN_N"/>
    <property type="match status" value="1"/>
</dbReference>
<dbReference type="InterPro" id="IPR004859">
    <property type="entry name" value="Xrn1_N"/>
</dbReference>
<keyword evidence="3" id="KW-0269">Exonuclease</keyword>
<dbReference type="InterPro" id="IPR041412">
    <property type="entry name" value="Xrn1_helical"/>
</dbReference>
<dbReference type="AlphaFoldDB" id="A0A6C0C715"/>
<dbReference type="PANTHER" id="PTHR12341">
    <property type="entry name" value="5'-&gt;3' EXORIBONUCLEASE"/>
    <property type="match status" value="1"/>
</dbReference>
<dbReference type="GO" id="GO:0003723">
    <property type="term" value="F:RNA binding"/>
    <property type="evidence" value="ECO:0007669"/>
    <property type="project" value="TreeGrafter"/>
</dbReference>
<dbReference type="Gene3D" id="3.40.50.12390">
    <property type="match status" value="1"/>
</dbReference>
<evidence type="ECO:0000256" key="3">
    <source>
        <dbReference type="ARBA" id="ARBA00022839"/>
    </source>
</evidence>